<feature type="chain" id="PRO_5013782760" description="DUF5666 domain-containing protein" evidence="2">
    <location>
        <begin position="25"/>
        <end position="285"/>
    </location>
</feature>
<accession>A0A2H0YV26</accession>
<dbReference type="Proteomes" id="UP000231542">
    <property type="component" value="Unassembled WGS sequence"/>
</dbReference>
<dbReference type="EMBL" id="PEXU01000047">
    <property type="protein sequence ID" value="PIS42334.1"/>
    <property type="molecule type" value="Genomic_DNA"/>
</dbReference>
<evidence type="ECO:0008006" key="5">
    <source>
        <dbReference type="Google" id="ProtNLM"/>
    </source>
</evidence>
<evidence type="ECO:0000313" key="3">
    <source>
        <dbReference type="EMBL" id="PIS42334.1"/>
    </source>
</evidence>
<organism evidence="3 4">
    <name type="scientific">Candidatus Kerfeldbacteria bacterium CG08_land_8_20_14_0_20_40_16</name>
    <dbReference type="NCBI Taxonomy" id="2014244"/>
    <lineage>
        <taxon>Bacteria</taxon>
        <taxon>Candidatus Kerfeldiibacteriota</taxon>
    </lineage>
</organism>
<proteinExistence type="predicted"/>
<feature type="region of interest" description="Disordered" evidence="1">
    <location>
        <begin position="164"/>
        <end position="183"/>
    </location>
</feature>
<evidence type="ECO:0000256" key="1">
    <source>
        <dbReference type="SAM" id="MobiDB-lite"/>
    </source>
</evidence>
<protein>
    <recommendedName>
        <fullName evidence="5">DUF5666 domain-containing protein</fullName>
    </recommendedName>
</protein>
<name>A0A2H0YV26_9BACT</name>
<gene>
    <name evidence="3" type="ORF">COT24_03880</name>
</gene>
<evidence type="ECO:0000256" key="2">
    <source>
        <dbReference type="SAM" id="SignalP"/>
    </source>
</evidence>
<reference evidence="3 4" key="1">
    <citation type="submission" date="2017-09" db="EMBL/GenBank/DDBJ databases">
        <title>Depth-based differentiation of microbial function through sediment-hosted aquifers and enrichment of novel symbionts in the deep terrestrial subsurface.</title>
        <authorList>
            <person name="Probst A.J."/>
            <person name="Ladd B."/>
            <person name="Jarett J.K."/>
            <person name="Geller-Mcgrath D.E."/>
            <person name="Sieber C.M."/>
            <person name="Emerson J.B."/>
            <person name="Anantharaman K."/>
            <person name="Thomas B.C."/>
            <person name="Malmstrom R."/>
            <person name="Stieglmeier M."/>
            <person name="Klingl A."/>
            <person name="Woyke T."/>
            <person name="Ryan C.M."/>
            <person name="Banfield J.F."/>
        </authorList>
    </citation>
    <scope>NUCLEOTIDE SEQUENCE [LARGE SCALE GENOMIC DNA]</scope>
    <source>
        <strain evidence="3">CG08_land_8_20_14_0_20_40_16</strain>
    </source>
</reference>
<evidence type="ECO:0000313" key="4">
    <source>
        <dbReference type="Proteomes" id="UP000231542"/>
    </source>
</evidence>
<sequence>MKRSLAITLVAFAAVMLTVGVVKAASEYNITSTLGGVSGDFFDLDGTLKVDSIKVGAQGVGGVTFFNGTIVNETTNSGVDNPVTFGDNVRIDGRVYRGAAAGTSDSMPFIVNDNMEVTGTLTVSGLSGSGIVSSNNIASNAITSAKVADGAIATEDLADNSVTQAVEDSSTTSQTTTKSGGDFDTAAEVEITTGDSNLFCTFSGYGTTGNPDHSITVALLLDNEVIDRTVRSATMGGGDGHIILNTTAILEVAAGDHTIQLGWNTDNEITASLYANTLDCIELKK</sequence>
<feature type="compositionally biased region" description="Low complexity" evidence="1">
    <location>
        <begin position="169"/>
        <end position="179"/>
    </location>
</feature>
<dbReference type="AlphaFoldDB" id="A0A2H0YV26"/>
<keyword evidence="2" id="KW-0732">Signal</keyword>
<feature type="signal peptide" evidence="2">
    <location>
        <begin position="1"/>
        <end position="24"/>
    </location>
</feature>
<comment type="caution">
    <text evidence="3">The sequence shown here is derived from an EMBL/GenBank/DDBJ whole genome shotgun (WGS) entry which is preliminary data.</text>
</comment>